<gene>
    <name evidence="2" type="ORF">GCM10007854_21660</name>
</gene>
<accession>A0ABQ5V180</accession>
<comment type="caution">
    <text evidence="2">The sequence shown here is derived from an EMBL/GenBank/DDBJ whole genome shotgun (WGS) entry which is preliminary data.</text>
</comment>
<dbReference type="EMBL" id="BSNJ01000004">
    <property type="protein sequence ID" value="GLQ21211.1"/>
    <property type="molecule type" value="Genomic_DNA"/>
</dbReference>
<feature type="coiled-coil region" evidence="1">
    <location>
        <begin position="15"/>
        <end position="49"/>
    </location>
</feature>
<protein>
    <submittedName>
        <fullName evidence="2">Uncharacterized protein</fullName>
    </submittedName>
</protein>
<proteinExistence type="predicted"/>
<dbReference type="RefSeq" id="WP_284372536.1">
    <property type="nucleotide sequence ID" value="NZ_BSNJ01000004.1"/>
</dbReference>
<evidence type="ECO:0000313" key="3">
    <source>
        <dbReference type="Proteomes" id="UP001161390"/>
    </source>
</evidence>
<reference evidence="2" key="1">
    <citation type="journal article" date="2014" name="Int. J. Syst. Evol. Microbiol.">
        <title>Complete genome of a new Firmicutes species belonging to the dominant human colonic microbiota ('Ruminococcus bicirculans') reveals two chromosomes and a selective capacity to utilize plant glucans.</title>
        <authorList>
            <consortium name="NISC Comparative Sequencing Program"/>
            <person name="Wegmann U."/>
            <person name="Louis P."/>
            <person name="Goesmann A."/>
            <person name="Henrissat B."/>
            <person name="Duncan S.H."/>
            <person name="Flint H.J."/>
        </authorList>
    </citation>
    <scope>NUCLEOTIDE SEQUENCE</scope>
    <source>
        <strain evidence="2">NBRC 108216</strain>
    </source>
</reference>
<sequence length="80" mass="8998">MRAPRTPDGKPRAYNAELCRATRRLRTRLSEAEARIDALDAQLRAERAAIADERAALVAHMESPEAERDVMLLAQDLLRS</sequence>
<keyword evidence="1" id="KW-0175">Coiled coil</keyword>
<dbReference type="Proteomes" id="UP001161390">
    <property type="component" value="Unassembled WGS sequence"/>
</dbReference>
<evidence type="ECO:0000313" key="2">
    <source>
        <dbReference type="EMBL" id="GLQ21211.1"/>
    </source>
</evidence>
<organism evidence="2 3">
    <name type="scientific">Algimonas porphyrae</name>
    <dbReference type="NCBI Taxonomy" id="1128113"/>
    <lineage>
        <taxon>Bacteria</taxon>
        <taxon>Pseudomonadati</taxon>
        <taxon>Pseudomonadota</taxon>
        <taxon>Alphaproteobacteria</taxon>
        <taxon>Maricaulales</taxon>
        <taxon>Robiginitomaculaceae</taxon>
        <taxon>Algimonas</taxon>
    </lineage>
</organism>
<evidence type="ECO:0000256" key="1">
    <source>
        <dbReference type="SAM" id="Coils"/>
    </source>
</evidence>
<reference evidence="2" key="2">
    <citation type="submission" date="2023-01" db="EMBL/GenBank/DDBJ databases">
        <title>Draft genome sequence of Algimonas porphyrae strain NBRC 108216.</title>
        <authorList>
            <person name="Sun Q."/>
            <person name="Mori K."/>
        </authorList>
    </citation>
    <scope>NUCLEOTIDE SEQUENCE</scope>
    <source>
        <strain evidence="2">NBRC 108216</strain>
    </source>
</reference>
<name>A0ABQ5V180_9PROT</name>
<keyword evidence="3" id="KW-1185">Reference proteome</keyword>